<gene>
    <name evidence="2" type="ORF">DXZ20_31180</name>
</gene>
<evidence type="ECO:0000256" key="1">
    <source>
        <dbReference type="SAM" id="Phobius"/>
    </source>
</evidence>
<evidence type="ECO:0000313" key="2">
    <source>
        <dbReference type="EMBL" id="NEZ60029.1"/>
    </source>
</evidence>
<name>A0A6M0RV44_9CYAN</name>
<sequence>MILQEQQPGNYFPSHGTFSWLRFRPALAWTGILSLVLITGLGTVAGAGSLLRLLFPLMATAVGVLLYVRYPLLYIGFTWWIWFLTPLVRRLIDQRSGWQDPSIVLLAPPLVTLISAATLVRYLPKIHRQGGLPFILCFVSVFYGFLMGLVQNSVAGTLVALLNWLPPLLFGFHLFVNWRQYPVCRQTIQRTFLWGTLVMGGYGVWQYLTAPEWDRFWLSNAVDTNVFGYPEPLGIRVWSTMNSPQPFAAVIMAGLILLLSNRESIKFVATGVGYLSFLLTLARSGWLSWVAALMLYLPSLKSHLQVRLLITLMSMALLVVPLASVEPLASEIAPRLESLSNTQEDGSYQARLDGYNELLGQALTEGVGRGLGTVVESSRLGSQDSGILTLLFSLGWMGTIPYITGVFLIFFKLFEGTEASFDTFASASRAIAFGIFAQMGLNVSMVGVVGMVLWGFLGIGLAASRYHAKSKFERYEIWDQN</sequence>
<keyword evidence="1" id="KW-0472">Membrane</keyword>
<feature type="transmembrane region" description="Helical" evidence="1">
    <location>
        <begin position="188"/>
        <end position="208"/>
    </location>
</feature>
<feature type="transmembrane region" description="Helical" evidence="1">
    <location>
        <begin position="243"/>
        <end position="260"/>
    </location>
</feature>
<feature type="transmembrane region" description="Helical" evidence="1">
    <location>
        <begin position="26"/>
        <end position="47"/>
    </location>
</feature>
<dbReference type="PANTHER" id="PTHR37422:SF13">
    <property type="entry name" value="LIPOPOLYSACCHARIDE BIOSYNTHESIS PROTEIN PA4999-RELATED"/>
    <property type="match status" value="1"/>
</dbReference>
<dbReference type="PANTHER" id="PTHR37422">
    <property type="entry name" value="TEICHURONIC ACID BIOSYNTHESIS PROTEIN TUAE"/>
    <property type="match status" value="1"/>
</dbReference>
<feature type="transmembrane region" description="Helical" evidence="1">
    <location>
        <begin position="308"/>
        <end position="329"/>
    </location>
</feature>
<evidence type="ECO:0000313" key="3">
    <source>
        <dbReference type="Proteomes" id="UP000481033"/>
    </source>
</evidence>
<accession>A0A6M0RV44</accession>
<keyword evidence="1" id="KW-0812">Transmembrane</keyword>
<protein>
    <submittedName>
        <fullName evidence="2">O-antigen ligase domain-containing protein</fullName>
    </submittedName>
</protein>
<dbReference type="Proteomes" id="UP000481033">
    <property type="component" value="Unassembled WGS sequence"/>
</dbReference>
<keyword evidence="2" id="KW-0436">Ligase</keyword>
<feature type="transmembrane region" description="Helical" evidence="1">
    <location>
        <begin position="54"/>
        <end position="82"/>
    </location>
</feature>
<keyword evidence="3" id="KW-1185">Reference proteome</keyword>
<organism evidence="2 3">
    <name type="scientific">Adonisia turfae CCMR0081</name>
    <dbReference type="NCBI Taxonomy" id="2292702"/>
    <lineage>
        <taxon>Bacteria</taxon>
        <taxon>Bacillati</taxon>
        <taxon>Cyanobacteriota</taxon>
        <taxon>Adonisia</taxon>
        <taxon>Adonisia turfae</taxon>
    </lineage>
</organism>
<dbReference type="RefSeq" id="WP_163670878.1">
    <property type="nucleotide sequence ID" value="NZ_QXHD01000004.1"/>
</dbReference>
<dbReference type="EMBL" id="QXHD01000004">
    <property type="protein sequence ID" value="NEZ60029.1"/>
    <property type="molecule type" value="Genomic_DNA"/>
</dbReference>
<proteinExistence type="predicted"/>
<dbReference type="InterPro" id="IPR051533">
    <property type="entry name" value="WaaL-like"/>
</dbReference>
<dbReference type="AlphaFoldDB" id="A0A6M0RV44"/>
<feature type="transmembrane region" description="Helical" evidence="1">
    <location>
        <begin position="272"/>
        <end position="296"/>
    </location>
</feature>
<feature type="transmembrane region" description="Helical" evidence="1">
    <location>
        <begin position="387"/>
        <end position="411"/>
    </location>
</feature>
<keyword evidence="1" id="KW-1133">Transmembrane helix</keyword>
<feature type="transmembrane region" description="Helical" evidence="1">
    <location>
        <begin position="156"/>
        <end position="176"/>
    </location>
</feature>
<comment type="caution">
    <text evidence="2">The sequence shown here is derived from an EMBL/GenBank/DDBJ whole genome shotgun (WGS) entry which is preliminary data.</text>
</comment>
<reference evidence="2 3" key="1">
    <citation type="journal article" date="2020" name="Microb. Ecol.">
        <title>Ecogenomics of the Marine Benthic Filamentous Cyanobacterium Adonisia.</title>
        <authorList>
            <person name="Walter J.M."/>
            <person name="Coutinho F.H."/>
            <person name="Leomil L."/>
            <person name="Hargreaves P.I."/>
            <person name="Campeao M.E."/>
            <person name="Vieira V.V."/>
            <person name="Silva B.S."/>
            <person name="Fistarol G.O."/>
            <person name="Salomon P.S."/>
            <person name="Sawabe T."/>
            <person name="Mino S."/>
            <person name="Hosokawa M."/>
            <person name="Miyashita H."/>
            <person name="Maruyama F."/>
            <person name="van Verk M.C."/>
            <person name="Dutilh B.E."/>
            <person name="Thompson C.C."/>
            <person name="Thompson F.L."/>
        </authorList>
    </citation>
    <scope>NUCLEOTIDE SEQUENCE [LARGE SCALE GENOMIC DNA]</scope>
    <source>
        <strain evidence="2 3">CCMR0081</strain>
    </source>
</reference>
<feature type="transmembrane region" description="Helical" evidence="1">
    <location>
        <begin position="431"/>
        <end position="464"/>
    </location>
</feature>
<dbReference type="GO" id="GO:0016874">
    <property type="term" value="F:ligase activity"/>
    <property type="evidence" value="ECO:0007669"/>
    <property type="project" value="UniProtKB-KW"/>
</dbReference>
<feature type="transmembrane region" description="Helical" evidence="1">
    <location>
        <begin position="130"/>
        <end position="150"/>
    </location>
</feature>
<feature type="transmembrane region" description="Helical" evidence="1">
    <location>
        <begin position="102"/>
        <end position="123"/>
    </location>
</feature>